<dbReference type="OrthoDB" id="8550271at2"/>
<feature type="chain" id="PRO_5015200590" description="Small metal-binding protein" evidence="1">
    <location>
        <begin position="23"/>
        <end position="111"/>
    </location>
</feature>
<dbReference type="InterPro" id="IPR031877">
    <property type="entry name" value="SmbP"/>
</dbReference>
<organism evidence="2 3">
    <name type="scientific">Nitrosomonas supralitoralis</name>
    <dbReference type="NCBI Taxonomy" id="2116706"/>
    <lineage>
        <taxon>Bacteria</taxon>
        <taxon>Pseudomonadati</taxon>
        <taxon>Pseudomonadota</taxon>
        <taxon>Betaproteobacteria</taxon>
        <taxon>Nitrosomonadales</taxon>
        <taxon>Nitrosomonadaceae</taxon>
        <taxon>Nitrosomonas</taxon>
    </lineage>
</organism>
<sequence length="111" mass="12077">MKTFTLFASFFLMALLSFSTLAAQSNLEQAIQHSQQAANSDKGKMVAEHAEEAKKFANAAKGDTDRVINSKELDKGIKCLTDAIEEGQKDNTDAAKKAAKDAVEHFRQAAK</sequence>
<reference evidence="2 3" key="1">
    <citation type="submission" date="2018-03" db="EMBL/GenBank/DDBJ databases">
        <title>Draft genome of Nitrosomonas supralitoralis APG5.</title>
        <authorList>
            <person name="Urakawa H."/>
            <person name="Lopez J.V."/>
        </authorList>
    </citation>
    <scope>NUCLEOTIDE SEQUENCE [LARGE SCALE GENOMIC DNA]</scope>
    <source>
        <strain evidence="2 3">APG5</strain>
    </source>
</reference>
<dbReference type="EMBL" id="PXXU01000098">
    <property type="protein sequence ID" value="PSJ15952.1"/>
    <property type="molecule type" value="Genomic_DNA"/>
</dbReference>
<dbReference type="GO" id="GO:0046872">
    <property type="term" value="F:metal ion binding"/>
    <property type="evidence" value="ECO:0007669"/>
    <property type="project" value="InterPro"/>
</dbReference>
<evidence type="ECO:0000313" key="2">
    <source>
        <dbReference type="EMBL" id="PSJ15952.1"/>
    </source>
</evidence>
<comment type="caution">
    <text evidence="2">The sequence shown here is derived from an EMBL/GenBank/DDBJ whole genome shotgun (WGS) entry which is preliminary data.</text>
</comment>
<dbReference type="CDD" id="cd13840">
    <property type="entry name" value="SMBP_like"/>
    <property type="match status" value="1"/>
</dbReference>
<dbReference type="Proteomes" id="UP000241912">
    <property type="component" value="Unassembled WGS sequence"/>
</dbReference>
<dbReference type="Gene3D" id="1.20.120.660">
    <property type="entry name" value="IL-4 antagonist (De novo design) like domain"/>
    <property type="match status" value="1"/>
</dbReference>
<evidence type="ECO:0000313" key="3">
    <source>
        <dbReference type="Proteomes" id="UP000241912"/>
    </source>
</evidence>
<evidence type="ECO:0000256" key="1">
    <source>
        <dbReference type="SAM" id="SignalP"/>
    </source>
</evidence>
<keyword evidence="1" id="KW-0732">Signal</keyword>
<dbReference type="RefSeq" id="WP_106708300.1">
    <property type="nucleotide sequence ID" value="NZ_PXXU01000098.1"/>
</dbReference>
<keyword evidence="3" id="KW-1185">Reference proteome</keyword>
<feature type="signal peptide" evidence="1">
    <location>
        <begin position="1"/>
        <end position="22"/>
    </location>
</feature>
<evidence type="ECO:0008006" key="4">
    <source>
        <dbReference type="Google" id="ProtNLM"/>
    </source>
</evidence>
<proteinExistence type="predicted"/>
<accession>A0A2P7NR55</accession>
<protein>
    <recommendedName>
        <fullName evidence="4">Small metal-binding protein</fullName>
    </recommendedName>
</protein>
<dbReference type="Pfam" id="PF16785">
    <property type="entry name" value="SMBP"/>
    <property type="match status" value="1"/>
</dbReference>
<gene>
    <name evidence="2" type="ORF">C7H79_16235</name>
</gene>
<dbReference type="AlphaFoldDB" id="A0A2P7NR55"/>
<name>A0A2P7NR55_9PROT</name>